<proteinExistence type="predicted"/>
<dbReference type="Proteomes" id="UP000784294">
    <property type="component" value="Unassembled WGS sequence"/>
</dbReference>
<dbReference type="EMBL" id="CAAALY010022009">
    <property type="protein sequence ID" value="VEL14693.1"/>
    <property type="molecule type" value="Genomic_DNA"/>
</dbReference>
<evidence type="ECO:0000313" key="3">
    <source>
        <dbReference type="Proteomes" id="UP000784294"/>
    </source>
</evidence>
<gene>
    <name evidence="2" type="ORF">PXEA_LOCUS8133</name>
</gene>
<reference evidence="2" key="1">
    <citation type="submission" date="2018-11" db="EMBL/GenBank/DDBJ databases">
        <authorList>
            <consortium name="Pathogen Informatics"/>
        </authorList>
    </citation>
    <scope>NUCLEOTIDE SEQUENCE</scope>
</reference>
<accession>A0A448WLI5</accession>
<sequence length="103" mass="12079">MQTEQSRWRRAPRNFMKFGDFSGPGDDAEPLVDYEIGVFEEKKFQIRLLIPGPVEEPDYEKAFRLTIDDAKSRLDIRVKRAMQPPEEMALRRQYERQTGSSPS</sequence>
<dbReference type="AlphaFoldDB" id="A0A448WLI5"/>
<name>A0A448WLI5_9PLAT</name>
<comment type="caution">
    <text evidence="2">The sequence shown here is derived from an EMBL/GenBank/DDBJ whole genome shotgun (WGS) entry which is preliminary data.</text>
</comment>
<dbReference type="OrthoDB" id="10549288at2759"/>
<evidence type="ECO:0000256" key="1">
    <source>
        <dbReference type="SAM" id="MobiDB-lite"/>
    </source>
</evidence>
<keyword evidence="3" id="KW-1185">Reference proteome</keyword>
<evidence type="ECO:0000313" key="2">
    <source>
        <dbReference type="EMBL" id="VEL14693.1"/>
    </source>
</evidence>
<feature type="region of interest" description="Disordered" evidence="1">
    <location>
        <begin position="81"/>
        <end position="103"/>
    </location>
</feature>
<organism evidence="2 3">
    <name type="scientific">Protopolystoma xenopodis</name>
    <dbReference type="NCBI Taxonomy" id="117903"/>
    <lineage>
        <taxon>Eukaryota</taxon>
        <taxon>Metazoa</taxon>
        <taxon>Spiralia</taxon>
        <taxon>Lophotrochozoa</taxon>
        <taxon>Platyhelminthes</taxon>
        <taxon>Monogenea</taxon>
        <taxon>Polyopisthocotylea</taxon>
        <taxon>Polystomatidea</taxon>
        <taxon>Polystomatidae</taxon>
        <taxon>Protopolystoma</taxon>
    </lineage>
</organism>
<protein>
    <submittedName>
        <fullName evidence="2">Uncharacterized protein</fullName>
    </submittedName>
</protein>